<evidence type="ECO:0000313" key="3">
    <source>
        <dbReference type="Proteomes" id="UP000683925"/>
    </source>
</evidence>
<keyword evidence="1" id="KW-1133">Transmembrane helix</keyword>
<feature type="transmembrane region" description="Helical" evidence="1">
    <location>
        <begin position="22"/>
        <end position="46"/>
    </location>
</feature>
<keyword evidence="1" id="KW-0472">Membrane</keyword>
<dbReference type="OrthoDB" id="298503at2759"/>
<feature type="transmembrane region" description="Helical" evidence="1">
    <location>
        <begin position="344"/>
        <end position="363"/>
    </location>
</feature>
<reference evidence="2" key="1">
    <citation type="submission" date="2021-01" db="EMBL/GenBank/DDBJ databases">
        <authorList>
            <consortium name="Genoscope - CEA"/>
            <person name="William W."/>
        </authorList>
    </citation>
    <scope>NUCLEOTIDE SEQUENCE</scope>
</reference>
<accession>A0A8S1WFN4</accession>
<dbReference type="Proteomes" id="UP000683925">
    <property type="component" value="Unassembled WGS sequence"/>
</dbReference>
<name>A0A8S1WFN4_PAROT</name>
<dbReference type="OMA" id="CKDINEM"/>
<proteinExistence type="predicted"/>
<protein>
    <recommendedName>
        <fullName evidence="4">Transmembrane protein</fullName>
    </recommendedName>
</protein>
<evidence type="ECO:0000313" key="2">
    <source>
        <dbReference type="EMBL" id="CAD8184786.1"/>
    </source>
</evidence>
<gene>
    <name evidence="2" type="ORF">POCTA_138.1.T0840068</name>
</gene>
<comment type="caution">
    <text evidence="2">The sequence shown here is derived from an EMBL/GenBank/DDBJ whole genome shotgun (WGS) entry which is preliminary data.</text>
</comment>
<dbReference type="AlphaFoldDB" id="A0A8S1WFN4"/>
<sequence length="531" mass="62054">MNNNVVQRQKTSRTPGNIASRIIFQIYLLLLNLTLMSFSIVSYMIIIDAQDYLHNINHNWSLLPVKSIRYTQDDCLQNEEYINHYIWPGIEQGCDCRFVDQYITPRRMLFDRTNELFKQECNNTMREAGCKDINEMSSRDFKILPVESGTKKLKLCGLREQGNNSFALNSPKENECKENELKCGTISDYFFCTRENECPIFEIKNHSNVESGTQEYFQIFRENQWTLPLVEFKIAQGDGVCRKVNDRSITPGRPNYELISDPGLECDRDPRFQLIYKFNELDFFQANDALDIAKEAPGYEISSQYEWGLYGRHYINFSLTCRRDYQQELMDSPDQFDDIESLQYILMIISIICVGVTILMFTLNCCTMCGADLFCIKGKGTEESNTLFYIQFFFKESAQIANAVIIITTFTPIQKQVDLFNQLIDDVCSDNVTLDEFQKILDLLITSTYIFDFLYFILFFVGVFIDILIGMFLAYKYIQERKRLNEQRKQQDPNNQGQNNPGVYNPCPQIQNYQIQADPFNPRQQNDIQIK</sequence>
<evidence type="ECO:0008006" key="4">
    <source>
        <dbReference type="Google" id="ProtNLM"/>
    </source>
</evidence>
<keyword evidence="1" id="KW-0812">Transmembrane</keyword>
<dbReference type="EMBL" id="CAJJDP010000083">
    <property type="protein sequence ID" value="CAD8184786.1"/>
    <property type="molecule type" value="Genomic_DNA"/>
</dbReference>
<feature type="transmembrane region" description="Helical" evidence="1">
    <location>
        <begin position="453"/>
        <end position="475"/>
    </location>
</feature>
<organism evidence="2 3">
    <name type="scientific">Paramecium octaurelia</name>
    <dbReference type="NCBI Taxonomy" id="43137"/>
    <lineage>
        <taxon>Eukaryota</taxon>
        <taxon>Sar</taxon>
        <taxon>Alveolata</taxon>
        <taxon>Ciliophora</taxon>
        <taxon>Intramacronucleata</taxon>
        <taxon>Oligohymenophorea</taxon>
        <taxon>Peniculida</taxon>
        <taxon>Parameciidae</taxon>
        <taxon>Paramecium</taxon>
    </lineage>
</organism>
<evidence type="ECO:0000256" key="1">
    <source>
        <dbReference type="SAM" id="Phobius"/>
    </source>
</evidence>
<keyword evidence="3" id="KW-1185">Reference proteome</keyword>